<dbReference type="VEuPathDB" id="VectorBase:ACMO_000039"/>
<sequence length="340" mass="38698">MTVGITSTLQFIAGNSAQYMKPGPNGQSQQAAAAAAAAAASSTVPDTNNNEMEDDRTVSDKDIDSYLKHYNRWQQSAWGRTLSDLVKRYLGYEFEDEVKWNNVFMIGIFHVIAVWSFLHYVWQATPITYLWGFFVGGCAGFGVTGGVHRLWCHRSYKAKLPLRIILMCCYSIAGQNTIYDWVRDHRIHHKYSETNGDPHNANRGFLYAHVGWLMLRKHPECIKKGRLIDMSDIVSDPVVQFHHKRINPAENRAVSVVAMGEGWHNYHHVFPWDYKAAELGNYSVNVTTFWLDVFAKIGWAYDLKEPSKDLVRRTIEKYGDGTHITARIGHMEEVPAPADS</sequence>
<feature type="transmembrane region" description="Helical" evidence="12">
    <location>
        <begin position="103"/>
        <end position="122"/>
    </location>
</feature>
<evidence type="ECO:0000256" key="4">
    <source>
        <dbReference type="ARBA" id="ARBA00022692"/>
    </source>
</evidence>
<evidence type="ECO:0000256" key="1">
    <source>
        <dbReference type="ARBA" id="ARBA00004141"/>
    </source>
</evidence>
<proteinExistence type="inferred from homology"/>
<evidence type="ECO:0000256" key="7">
    <source>
        <dbReference type="ARBA" id="ARBA00023002"/>
    </source>
</evidence>
<keyword evidence="4 11" id="KW-0812">Transmembrane</keyword>
<dbReference type="GO" id="GO:0004768">
    <property type="term" value="F:stearoyl-CoA 9-desaturase activity"/>
    <property type="evidence" value="ECO:0007669"/>
    <property type="project" value="TreeGrafter"/>
</dbReference>
<keyword evidence="10 11" id="KW-0275">Fatty acid biosynthesis</keyword>
<dbReference type="VEuPathDB" id="VectorBase:ACON003049"/>
<dbReference type="EnsemblMetazoa" id="ACON003049-RB">
    <property type="protein sequence ID" value="ACON003049-PB"/>
    <property type="gene ID" value="ACON003049"/>
</dbReference>
<comment type="cofactor">
    <cofactor evidence="11">
        <name>Fe(2+)</name>
        <dbReference type="ChEBI" id="CHEBI:29033"/>
    </cofactor>
</comment>
<dbReference type="InterPro" id="IPR015876">
    <property type="entry name" value="Acyl-CoA_DS"/>
</dbReference>
<evidence type="ECO:0000256" key="6">
    <source>
        <dbReference type="ARBA" id="ARBA00022989"/>
    </source>
</evidence>
<keyword evidence="9 12" id="KW-0472">Membrane</keyword>
<dbReference type="Proteomes" id="UP001105220">
    <property type="component" value="Unplaced"/>
</dbReference>
<evidence type="ECO:0000256" key="3">
    <source>
        <dbReference type="ARBA" id="ARBA00022516"/>
    </source>
</evidence>
<dbReference type="GO" id="GO:0006636">
    <property type="term" value="P:unsaturated fatty acid biosynthetic process"/>
    <property type="evidence" value="ECO:0007669"/>
    <property type="project" value="TreeGrafter"/>
</dbReference>
<dbReference type="PANTHER" id="PTHR11351">
    <property type="entry name" value="ACYL-COA DESATURASE"/>
    <property type="match status" value="1"/>
</dbReference>
<comment type="domain">
    <text evidence="11">The histidine box domains are involved in binding the catalytic metal ions.</text>
</comment>
<comment type="subcellular location">
    <subcellularLocation>
        <location evidence="1">Membrane</location>
        <topology evidence="1">Multi-pass membrane protein</topology>
    </subcellularLocation>
</comment>
<comment type="similarity">
    <text evidence="2 11">Belongs to the fatty acid desaturase type 1 family.</text>
</comment>
<keyword evidence="14" id="KW-1185">Reference proteome</keyword>
<dbReference type="VEuPathDB" id="VectorBase:ACON2_031541"/>
<evidence type="ECO:0008006" key="15">
    <source>
        <dbReference type="Google" id="ProtNLM"/>
    </source>
</evidence>
<organism evidence="13 14">
    <name type="scientific">Anopheles coluzzii</name>
    <name type="common">African malaria mosquito</name>
    <dbReference type="NCBI Taxonomy" id="1518534"/>
    <lineage>
        <taxon>Eukaryota</taxon>
        <taxon>Metazoa</taxon>
        <taxon>Ecdysozoa</taxon>
        <taxon>Arthropoda</taxon>
        <taxon>Hexapoda</taxon>
        <taxon>Insecta</taxon>
        <taxon>Pterygota</taxon>
        <taxon>Neoptera</taxon>
        <taxon>Endopterygota</taxon>
        <taxon>Diptera</taxon>
        <taxon>Nematocera</taxon>
        <taxon>Culicoidea</taxon>
        <taxon>Culicidae</taxon>
        <taxon>Anophelinae</taxon>
        <taxon>Anopheles</taxon>
    </lineage>
</organism>
<evidence type="ECO:0000256" key="5">
    <source>
        <dbReference type="ARBA" id="ARBA00022832"/>
    </source>
</evidence>
<accession>A0A6E8VCH1</accession>
<reference key="1">
    <citation type="journal article" date="2019" name="Genes (Basel)">
        <title>A High-Quality De novo Genome Assembly from a Single Mosquito Using PacBio Sequencing.</title>
        <authorList>
            <person name="Kingan S.B."/>
            <person name="Heaton H."/>
            <person name="Cudini J."/>
            <person name="Lambert C.C."/>
            <person name="Baybayan P."/>
            <person name="Galvin B.D."/>
            <person name="Durbin R."/>
            <person name="Korlach J."/>
            <person name="Lawniczak M.K.N."/>
        </authorList>
    </citation>
    <scope>NUCLEOTIDE SEQUENCE [LARGE SCALE GENOMIC DNA]</scope>
    <source>
        <strain>Mali-NIH</strain>
    </source>
</reference>
<evidence type="ECO:0000256" key="8">
    <source>
        <dbReference type="ARBA" id="ARBA00023098"/>
    </source>
</evidence>
<keyword evidence="7 11" id="KW-0560">Oxidoreductase</keyword>
<evidence type="ECO:0000256" key="12">
    <source>
        <dbReference type="SAM" id="Phobius"/>
    </source>
</evidence>
<evidence type="ECO:0000313" key="14">
    <source>
        <dbReference type="Proteomes" id="UP001105220"/>
    </source>
</evidence>
<evidence type="ECO:0000256" key="11">
    <source>
        <dbReference type="RuleBase" id="RU000581"/>
    </source>
</evidence>
<dbReference type="GO" id="GO:0005506">
    <property type="term" value="F:iron ion binding"/>
    <property type="evidence" value="ECO:0007669"/>
    <property type="project" value="TreeGrafter"/>
</dbReference>
<name>A0A6E8VCH1_ANOCL</name>
<feature type="transmembrane region" description="Helical" evidence="12">
    <location>
        <begin position="128"/>
        <end position="151"/>
    </location>
</feature>
<dbReference type="GO" id="GO:0005789">
    <property type="term" value="C:endoplasmic reticulum membrane"/>
    <property type="evidence" value="ECO:0007669"/>
    <property type="project" value="TreeGrafter"/>
</dbReference>
<keyword evidence="6 12" id="KW-1133">Transmembrane helix</keyword>
<keyword evidence="8" id="KW-0443">Lipid metabolism</keyword>
<keyword evidence="5" id="KW-0276">Fatty acid metabolism</keyword>
<keyword evidence="3 11" id="KW-0444">Lipid biosynthesis</keyword>
<protein>
    <recommendedName>
        <fullName evidence="15">Fatty acid desaturase domain-containing protein</fullName>
    </recommendedName>
</protein>
<dbReference type="PRINTS" id="PR00075">
    <property type="entry name" value="FACDDSATRASE"/>
</dbReference>
<evidence type="ECO:0000256" key="10">
    <source>
        <dbReference type="ARBA" id="ARBA00023160"/>
    </source>
</evidence>
<evidence type="ECO:0000256" key="9">
    <source>
        <dbReference type="ARBA" id="ARBA00023136"/>
    </source>
</evidence>
<dbReference type="CDD" id="cd03505">
    <property type="entry name" value="Delta9-FADS-like"/>
    <property type="match status" value="1"/>
</dbReference>
<evidence type="ECO:0000256" key="2">
    <source>
        <dbReference type="ARBA" id="ARBA00009295"/>
    </source>
</evidence>
<evidence type="ECO:0000313" key="13">
    <source>
        <dbReference type="EnsemblMetazoa" id="ACON003049-PB"/>
    </source>
</evidence>
<dbReference type="AlphaFoldDB" id="A0A6E8VCH1"/>
<reference evidence="13" key="2">
    <citation type="submission" date="2020-05" db="UniProtKB">
        <authorList>
            <consortium name="EnsemblMetazoa"/>
        </authorList>
    </citation>
    <scope>IDENTIFICATION</scope>
    <source>
        <strain evidence="13">Ngousso</strain>
    </source>
</reference>
<dbReference type="PANTHER" id="PTHR11351:SF21">
    <property type="entry name" value="GH07782P"/>
    <property type="match status" value="1"/>
</dbReference>